<protein>
    <submittedName>
        <fullName evidence="2">Uncharacterized protein</fullName>
    </submittedName>
</protein>
<comment type="caution">
    <text evidence="2">The sequence shown here is derived from an EMBL/GenBank/DDBJ whole genome shotgun (WGS) entry which is preliminary data.</text>
</comment>
<feature type="compositionally biased region" description="Basic and acidic residues" evidence="1">
    <location>
        <begin position="1"/>
        <end position="15"/>
    </location>
</feature>
<dbReference type="Proteomes" id="UP001272137">
    <property type="component" value="Unassembled WGS sequence"/>
</dbReference>
<dbReference type="KEGG" id="btha:DR62_07860"/>
<evidence type="ECO:0000313" key="2">
    <source>
        <dbReference type="EMBL" id="MDW9251738.1"/>
    </source>
</evidence>
<accession>A0AAW9CLF1</accession>
<reference evidence="2" key="1">
    <citation type="submission" date="2018-08" db="EMBL/GenBank/DDBJ databases">
        <title>Identification of Burkholderia cepacia strains that express a Burkholderia pseudomallei-like capsular polysaccharide.</title>
        <authorList>
            <person name="Burtnick M.N."/>
            <person name="Vongsouvath M."/>
            <person name="Newton P."/>
            <person name="Wuthiekanun V."/>
            <person name="Limmathurotsakul D."/>
            <person name="Brett P.J."/>
            <person name="Chantratita N."/>
            <person name="Dance D.A."/>
        </authorList>
    </citation>
    <scope>NUCLEOTIDE SEQUENCE</scope>
    <source>
        <strain evidence="2">SBXCC001</strain>
    </source>
</reference>
<proteinExistence type="predicted"/>
<dbReference type="AlphaFoldDB" id="A0AAW9CLF1"/>
<evidence type="ECO:0000256" key="1">
    <source>
        <dbReference type="SAM" id="MobiDB-lite"/>
    </source>
</evidence>
<sequence>MVRSIDPRLAHRNDMLARSPAIGGAPAEDIAPDSPARLQSIETHAAGRNARAPGMQEASRSQR</sequence>
<gene>
    <name evidence="2" type="ORF">C7S16_5293</name>
</gene>
<name>A0AAW9CLF1_BURTH</name>
<feature type="region of interest" description="Disordered" evidence="1">
    <location>
        <begin position="1"/>
        <end position="63"/>
    </location>
</feature>
<organism evidence="2 3">
    <name type="scientific">Burkholderia thailandensis</name>
    <dbReference type="NCBI Taxonomy" id="57975"/>
    <lineage>
        <taxon>Bacteria</taxon>
        <taxon>Pseudomonadati</taxon>
        <taxon>Pseudomonadota</taxon>
        <taxon>Betaproteobacteria</taxon>
        <taxon>Burkholderiales</taxon>
        <taxon>Burkholderiaceae</taxon>
        <taxon>Burkholderia</taxon>
        <taxon>pseudomallei group</taxon>
    </lineage>
</organism>
<evidence type="ECO:0000313" key="3">
    <source>
        <dbReference type="Proteomes" id="UP001272137"/>
    </source>
</evidence>
<dbReference type="EMBL" id="QXCT01000001">
    <property type="protein sequence ID" value="MDW9251738.1"/>
    <property type="molecule type" value="Genomic_DNA"/>
</dbReference>